<dbReference type="RefSeq" id="WP_075526751.1">
    <property type="nucleotide sequence ID" value="NZ_CP017560.1"/>
</dbReference>
<feature type="transmembrane region" description="Helical" evidence="1">
    <location>
        <begin position="85"/>
        <end position="103"/>
    </location>
</feature>
<gene>
    <name evidence="2" type="ORF">BI350_02805</name>
</gene>
<dbReference type="AlphaFoldDB" id="A0A1D8JD69"/>
<feature type="transmembrane region" description="Helical" evidence="1">
    <location>
        <begin position="199"/>
        <end position="218"/>
    </location>
</feature>
<feature type="transmembrane region" description="Helical" evidence="1">
    <location>
        <begin position="33"/>
        <end position="51"/>
    </location>
</feature>
<protein>
    <recommendedName>
        <fullName evidence="4">DUF3169 domain-containing protein</fullName>
    </recommendedName>
</protein>
<feature type="transmembrane region" description="Helical" evidence="1">
    <location>
        <begin position="7"/>
        <end position="27"/>
    </location>
</feature>
<dbReference type="EMBL" id="CP017560">
    <property type="protein sequence ID" value="AOV06641.1"/>
    <property type="molecule type" value="Genomic_DNA"/>
</dbReference>
<dbReference type="InterPro" id="IPR021509">
    <property type="entry name" value="DUF3169"/>
</dbReference>
<proteinExistence type="predicted"/>
<evidence type="ECO:0008006" key="4">
    <source>
        <dbReference type="Google" id="ProtNLM"/>
    </source>
</evidence>
<keyword evidence="3" id="KW-1185">Reference proteome</keyword>
<sequence length="223" mass="24411">MKIILQLLIGGCAGFLIAYTLMGFSGINFAGDITVIGLLVISVFLIALSILKLRGIKSLSMQNFSGDAEDEAGDKKYKMFTDYSLYTNSSFILSILALSLSVITTQNYVISIASLILLIITSFLMYYMTPLTQKVYPERDIPSLTNPNYAKSVLDIADDGEKHVILDGLYKSQGLLNFSLIIAIILATIYSISGGNSQVFSIIFMAAVLLVVNSKYLLTVRNK</sequence>
<evidence type="ECO:0000256" key="1">
    <source>
        <dbReference type="SAM" id="Phobius"/>
    </source>
</evidence>
<keyword evidence="1" id="KW-0812">Transmembrane</keyword>
<name>A0A1D8JD69_9BACL</name>
<keyword evidence="1" id="KW-1133">Transmembrane helix</keyword>
<dbReference type="KEGG" id="surl:BI350_02805"/>
<keyword evidence="1" id="KW-0472">Membrane</keyword>
<dbReference type="Pfam" id="PF11368">
    <property type="entry name" value="DUF3169"/>
    <property type="match status" value="1"/>
</dbReference>
<feature type="transmembrane region" description="Helical" evidence="1">
    <location>
        <begin position="109"/>
        <end position="129"/>
    </location>
</feature>
<feature type="transmembrane region" description="Helical" evidence="1">
    <location>
        <begin position="175"/>
        <end position="193"/>
    </location>
</feature>
<reference evidence="2 3" key="1">
    <citation type="submission" date="2016-09" db="EMBL/GenBank/DDBJ databases">
        <title>Complete genome sequence of the Lysinibacillus sphaericus LMG 22257, a specie of Bacillus with ureolytic activity that can effectively biodeposit calcium carbonate.</title>
        <authorList>
            <person name="Yan W."/>
        </authorList>
    </citation>
    <scope>NUCLEOTIDE SEQUENCE [LARGE SCALE GENOMIC DNA]</scope>
    <source>
        <strain evidence="2 3">LMG 22257</strain>
    </source>
</reference>
<evidence type="ECO:0000313" key="2">
    <source>
        <dbReference type="EMBL" id="AOV06641.1"/>
    </source>
</evidence>
<evidence type="ECO:0000313" key="3">
    <source>
        <dbReference type="Proteomes" id="UP000185746"/>
    </source>
</evidence>
<dbReference type="Proteomes" id="UP000185746">
    <property type="component" value="Chromosome"/>
</dbReference>
<accession>A0A1D8JD69</accession>
<organism evidence="2 3">
    <name type="scientific">Sporosarcina ureilytica</name>
    <dbReference type="NCBI Taxonomy" id="298596"/>
    <lineage>
        <taxon>Bacteria</taxon>
        <taxon>Bacillati</taxon>
        <taxon>Bacillota</taxon>
        <taxon>Bacilli</taxon>
        <taxon>Bacillales</taxon>
        <taxon>Caryophanaceae</taxon>
        <taxon>Sporosarcina</taxon>
    </lineage>
</organism>